<gene>
    <name evidence="6" type="ORF">LIP_0265</name>
</gene>
<dbReference type="NCBIfam" id="NF037995">
    <property type="entry name" value="TRAP_S1"/>
    <property type="match status" value="1"/>
</dbReference>
<dbReference type="PIRSF" id="PIRSF006470">
    <property type="entry name" value="DctB"/>
    <property type="match status" value="1"/>
</dbReference>
<keyword evidence="3" id="KW-0813">Transport</keyword>
<reference evidence="7" key="2">
    <citation type="journal article" date="2016" name="Int. J. Syst. Evol. Microbiol.">
        <title>Complete genome sequence and cell structure of Limnochorda pilosa, a Gram-negative spore-former within the phylum Firmicutes.</title>
        <authorList>
            <person name="Watanabe M."/>
            <person name="Kojima H."/>
            <person name="Fukui M."/>
        </authorList>
    </citation>
    <scope>NUCLEOTIDE SEQUENCE [LARGE SCALE GENOMIC DNA]</scope>
    <source>
        <strain evidence="7">HC45</strain>
    </source>
</reference>
<dbReference type="KEGG" id="lpil:LIP_0265"/>
<comment type="subcellular location">
    <subcellularLocation>
        <location evidence="1">Cell envelope</location>
    </subcellularLocation>
</comment>
<dbReference type="GO" id="GO:0055085">
    <property type="term" value="P:transmembrane transport"/>
    <property type="evidence" value="ECO:0007669"/>
    <property type="project" value="InterPro"/>
</dbReference>
<evidence type="ECO:0000313" key="7">
    <source>
        <dbReference type="Proteomes" id="UP000065807"/>
    </source>
</evidence>
<feature type="signal peptide" evidence="5">
    <location>
        <begin position="1"/>
        <end position="23"/>
    </location>
</feature>
<dbReference type="PATRIC" id="fig|1555112.3.peg.277"/>
<dbReference type="Gene3D" id="3.40.190.170">
    <property type="entry name" value="Bacterial extracellular solute-binding protein, family 7"/>
    <property type="match status" value="1"/>
</dbReference>
<accession>A0A0K2SGE7</accession>
<dbReference type="Pfam" id="PF03480">
    <property type="entry name" value="DctP"/>
    <property type="match status" value="1"/>
</dbReference>
<evidence type="ECO:0000256" key="5">
    <source>
        <dbReference type="SAM" id="SignalP"/>
    </source>
</evidence>
<dbReference type="OrthoDB" id="9815946at2"/>
<feature type="chain" id="PRO_5005486923" evidence="5">
    <location>
        <begin position="24"/>
        <end position="354"/>
    </location>
</feature>
<name>A0A0K2SGE7_LIMPI</name>
<dbReference type="GO" id="GO:0030288">
    <property type="term" value="C:outer membrane-bounded periplasmic space"/>
    <property type="evidence" value="ECO:0007669"/>
    <property type="project" value="InterPro"/>
</dbReference>
<evidence type="ECO:0000256" key="3">
    <source>
        <dbReference type="ARBA" id="ARBA00022448"/>
    </source>
</evidence>
<dbReference type="STRING" id="1555112.LIP_0265"/>
<dbReference type="InterPro" id="IPR004682">
    <property type="entry name" value="TRAP_DctP"/>
</dbReference>
<dbReference type="AlphaFoldDB" id="A0A0K2SGE7"/>
<evidence type="ECO:0000313" key="6">
    <source>
        <dbReference type="EMBL" id="BAS26122.1"/>
    </source>
</evidence>
<comment type="similarity">
    <text evidence="2">Belongs to the bacterial solute-binding protein 7 family.</text>
</comment>
<reference evidence="7" key="1">
    <citation type="submission" date="2015-07" db="EMBL/GenBank/DDBJ databases">
        <title>Complete genome sequence and phylogenetic analysis of Limnochorda pilosa.</title>
        <authorList>
            <person name="Watanabe M."/>
            <person name="Kojima H."/>
            <person name="Fukui M."/>
        </authorList>
    </citation>
    <scope>NUCLEOTIDE SEQUENCE [LARGE SCALE GENOMIC DNA]</scope>
    <source>
        <strain evidence="7">HC45</strain>
    </source>
</reference>
<sequence length="354" mass="38545">MQLTCLAVVLALVATGLTSPAVAQSLKPEYKLSVVPGPNTAWGMGAQRFADLVRERTGGRVNIKVYYSGQLFAGQQTNEFLLLRRGVADFTLSSTINWSPQVPQLNLFSLPFFFADYTEVDAVTSGEAGRRIEELLGKLGVRVLGWGENGYRELSNSVRPVARPEDLRGLKVRAVGSPIFIDTFQALGANPVAMNWSEAVTAFQQGIVDGQENPVTGIYIPHRLWEVHPNLTIWHYTLDPLLLTVNERVWQGLPEDLRQVIAQAAVDAMVYEKAVARAGLDDGAALATLAELGEQVEVTDPLGFLEGQGVQVISPTSEAMEAFRKATEPVRAKWRATIGEDLVTAAEADKASAR</sequence>
<dbReference type="PANTHER" id="PTHR33376">
    <property type="match status" value="1"/>
</dbReference>
<dbReference type="PANTHER" id="PTHR33376:SF4">
    <property type="entry name" value="SIALIC ACID-BINDING PERIPLASMIC PROTEIN SIAP"/>
    <property type="match status" value="1"/>
</dbReference>
<keyword evidence="4 5" id="KW-0732">Signal</keyword>
<dbReference type="NCBIfam" id="TIGR00787">
    <property type="entry name" value="dctP"/>
    <property type="match status" value="1"/>
</dbReference>
<proteinExistence type="inferred from homology"/>
<evidence type="ECO:0000256" key="1">
    <source>
        <dbReference type="ARBA" id="ARBA00004196"/>
    </source>
</evidence>
<protein>
    <submittedName>
        <fullName evidence="6">TRAP dicarboxylate transporter subunit DctP</fullName>
    </submittedName>
</protein>
<evidence type="ECO:0000256" key="4">
    <source>
        <dbReference type="ARBA" id="ARBA00022729"/>
    </source>
</evidence>
<organism evidence="6 7">
    <name type="scientific">Limnochorda pilosa</name>
    <dbReference type="NCBI Taxonomy" id="1555112"/>
    <lineage>
        <taxon>Bacteria</taxon>
        <taxon>Bacillati</taxon>
        <taxon>Bacillota</taxon>
        <taxon>Limnochordia</taxon>
        <taxon>Limnochordales</taxon>
        <taxon>Limnochordaceae</taxon>
        <taxon>Limnochorda</taxon>
    </lineage>
</organism>
<dbReference type="EMBL" id="AP014924">
    <property type="protein sequence ID" value="BAS26122.1"/>
    <property type="molecule type" value="Genomic_DNA"/>
</dbReference>
<dbReference type="Proteomes" id="UP000065807">
    <property type="component" value="Chromosome"/>
</dbReference>
<keyword evidence="7" id="KW-1185">Reference proteome</keyword>
<dbReference type="InterPro" id="IPR018389">
    <property type="entry name" value="DctP_fam"/>
</dbReference>
<dbReference type="InterPro" id="IPR038404">
    <property type="entry name" value="TRAP_DctP_sf"/>
</dbReference>
<evidence type="ECO:0000256" key="2">
    <source>
        <dbReference type="ARBA" id="ARBA00009023"/>
    </source>
</evidence>